<evidence type="ECO:0000313" key="3">
    <source>
        <dbReference type="Proteomes" id="UP001499909"/>
    </source>
</evidence>
<keyword evidence="3" id="KW-1185">Reference proteome</keyword>
<organism evidence="2 3">
    <name type="scientific">Hymenobacter algoricola</name>
    <dbReference type="NCBI Taxonomy" id="486267"/>
    <lineage>
        <taxon>Bacteria</taxon>
        <taxon>Pseudomonadati</taxon>
        <taxon>Bacteroidota</taxon>
        <taxon>Cytophagia</taxon>
        <taxon>Cytophagales</taxon>
        <taxon>Hymenobacteraceae</taxon>
        <taxon>Hymenobacter</taxon>
    </lineage>
</organism>
<dbReference type="EMBL" id="BAABDH010000003">
    <property type="protein sequence ID" value="GAA3918693.1"/>
    <property type="molecule type" value="Genomic_DNA"/>
</dbReference>
<dbReference type="Proteomes" id="UP001499909">
    <property type="component" value="Unassembled WGS sequence"/>
</dbReference>
<name>A0ABP7MAU0_9BACT</name>
<feature type="domain" description="MmeI-like C-terminal" evidence="1">
    <location>
        <begin position="8"/>
        <end position="86"/>
    </location>
</feature>
<dbReference type="InterPro" id="IPR046818">
    <property type="entry name" value="MmeI_C"/>
</dbReference>
<proteinExistence type="predicted"/>
<dbReference type="RefSeq" id="WP_345108664.1">
    <property type="nucleotide sequence ID" value="NZ_BAABDH010000003.1"/>
</dbReference>
<protein>
    <recommendedName>
        <fullName evidence="1">MmeI-like C-terminal domain-containing protein</fullName>
    </recommendedName>
</protein>
<reference evidence="3" key="1">
    <citation type="journal article" date="2019" name="Int. J. Syst. Evol. Microbiol.">
        <title>The Global Catalogue of Microorganisms (GCM) 10K type strain sequencing project: providing services to taxonomists for standard genome sequencing and annotation.</title>
        <authorList>
            <consortium name="The Broad Institute Genomics Platform"/>
            <consortium name="The Broad Institute Genome Sequencing Center for Infectious Disease"/>
            <person name="Wu L."/>
            <person name="Ma J."/>
        </authorList>
    </citation>
    <scope>NUCLEOTIDE SEQUENCE [LARGE SCALE GENOMIC DNA]</scope>
    <source>
        <strain evidence="3">JCM 17214</strain>
    </source>
</reference>
<accession>A0ABP7MAU0</accession>
<evidence type="ECO:0000259" key="1">
    <source>
        <dbReference type="Pfam" id="PF20467"/>
    </source>
</evidence>
<dbReference type="Pfam" id="PF20467">
    <property type="entry name" value="MmeI_C"/>
    <property type="match status" value="1"/>
</dbReference>
<gene>
    <name evidence="2" type="ORF">GCM10022406_01600</name>
</gene>
<evidence type="ECO:0000313" key="2">
    <source>
        <dbReference type="EMBL" id="GAA3918693.1"/>
    </source>
</evidence>
<sequence length="101" mass="11024">MALVFVGQQAAAVEAAARLVLAARAQCAAESLATLYDPLTMPPVLVKAHQQLDRAVDLCYRAAAFPTELSRLEFLFEQYRQLQAPLLPPPPKAPRKAPANR</sequence>
<comment type="caution">
    <text evidence="2">The sequence shown here is derived from an EMBL/GenBank/DDBJ whole genome shotgun (WGS) entry which is preliminary data.</text>
</comment>